<comment type="caution">
    <text evidence="3">The sequence shown here is derived from an EMBL/GenBank/DDBJ whole genome shotgun (WGS) entry which is preliminary data.</text>
</comment>
<organism evidence="3 4">
    <name type="scientific">Phytohabitans rumicis</name>
    <dbReference type="NCBI Taxonomy" id="1076125"/>
    <lineage>
        <taxon>Bacteria</taxon>
        <taxon>Bacillati</taxon>
        <taxon>Actinomycetota</taxon>
        <taxon>Actinomycetes</taxon>
        <taxon>Micromonosporales</taxon>
        <taxon>Micromonosporaceae</taxon>
    </lineage>
</organism>
<sequence>MAYDEPAFRRRDTGSTDPIGGGLREDARFGTDGGFGSTPTYQTGSFPVANEFREPEPMELTQRRAVSSTNLDDVFDDPTHGEPGRDRMGVHVAWEIILLIAAGGVAFLLYRANPDAVRGAALDQLLVQAAALGLIALGASLTLRAGAPNLALGTIAVASALHFAENGDRGVLIAAGEATVAAAILGLVMAVLVVGFHVPGWAGSLAGVLAALVFIQQRSAPVNLQGEYDPTEQALYLFAGIAALSVLGGLIGMIKPVRRAVGRFRPVADPARRRGGLAAVLTGGSLVLSSAFAAVAGILLVAGENAPVVPSPGLEWTGLAIGAALLGGASAFGRRGGIFGTILAVVLVTLFLRYEAETDWDISLFAIAGGVLAAGLVVTRLVESYGRPRSRGDGLDDEWTEPDPPASNWSSRRDREDSWVSPLPAQPAAGRSDPWEDRWGTSGR</sequence>
<gene>
    <name evidence="3" type="ORF">Prum_045100</name>
</gene>
<feature type="transmembrane region" description="Helical" evidence="2">
    <location>
        <begin position="198"/>
        <end position="215"/>
    </location>
</feature>
<evidence type="ECO:0000256" key="1">
    <source>
        <dbReference type="SAM" id="MobiDB-lite"/>
    </source>
</evidence>
<dbReference type="EMBL" id="BLPG01000001">
    <property type="protein sequence ID" value="GFJ90868.1"/>
    <property type="molecule type" value="Genomic_DNA"/>
</dbReference>
<feature type="transmembrane region" description="Helical" evidence="2">
    <location>
        <begin position="275"/>
        <end position="302"/>
    </location>
</feature>
<feature type="transmembrane region" description="Helical" evidence="2">
    <location>
        <begin position="314"/>
        <end position="332"/>
    </location>
</feature>
<keyword evidence="2" id="KW-0812">Transmembrane</keyword>
<accession>A0A6V8L7A2</accession>
<dbReference type="Proteomes" id="UP000482960">
    <property type="component" value="Unassembled WGS sequence"/>
</dbReference>
<feature type="transmembrane region" description="Helical" evidence="2">
    <location>
        <begin position="116"/>
        <end position="139"/>
    </location>
</feature>
<feature type="transmembrane region" description="Helical" evidence="2">
    <location>
        <begin position="339"/>
        <end position="356"/>
    </location>
</feature>
<proteinExistence type="predicted"/>
<feature type="transmembrane region" description="Helical" evidence="2">
    <location>
        <begin position="92"/>
        <end position="110"/>
    </location>
</feature>
<feature type="compositionally biased region" description="Basic and acidic residues" evidence="1">
    <location>
        <begin position="433"/>
        <end position="444"/>
    </location>
</feature>
<evidence type="ECO:0000313" key="4">
    <source>
        <dbReference type="Proteomes" id="UP000482960"/>
    </source>
</evidence>
<reference evidence="3 4" key="2">
    <citation type="submission" date="2020-03" db="EMBL/GenBank/DDBJ databases">
        <authorList>
            <person name="Ichikawa N."/>
            <person name="Kimura A."/>
            <person name="Kitahashi Y."/>
            <person name="Uohara A."/>
        </authorList>
    </citation>
    <scope>NUCLEOTIDE SEQUENCE [LARGE SCALE GENOMIC DNA]</scope>
    <source>
        <strain evidence="3 4">NBRC 108638</strain>
    </source>
</reference>
<feature type="compositionally biased region" description="Basic and acidic residues" evidence="1">
    <location>
        <begin position="1"/>
        <end position="14"/>
    </location>
</feature>
<feature type="transmembrane region" description="Helical" evidence="2">
    <location>
        <begin position="362"/>
        <end position="382"/>
    </location>
</feature>
<name>A0A6V8L7A2_9ACTN</name>
<protein>
    <recommendedName>
        <fullName evidence="5">ABC transporter permease</fullName>
    </recommendedName>
</protein>
<evidence type="ECO:0000313" key="3">
    <source>
        <dbReference type="EMBL" id="GFJ90868.1"/>
    </source>
</evidence>
<keyword evidence="2" id="KW-0472">Membrane</keyword>
<evidence type="ECO:0008006" key="5">
    <source>
        <dbReference type="Google" id="ProtNLM"/>
    </source>
</evidence>
<reference evidence="3 4" key="1">
    <citation type="submission" date="2020-03" db="EMBL/GenBank/DDBJ databases">
        <title>Whole genome shotgun sequence of Phytohabitans rumicis NBRC 108638.</title>
        <authorList>
            <person name="Komaki H."/>
            <person name="Tamura T."/>
        </authorList>
    </citation>
    <scope>NUCLEOTIDE SEQUENCE [LARGE SCALE GENOMIC DNA]</scope>
    <source>
        <strain evidence="3 4">NBRC 108638</strain>
    </source>
</reference>
<feature type="region of interest" description="Disordered" evidence="1">
    <location>
        <begin position="387"/>
        <end position="444"/>
    </location>
</feature>
<keyword evidence="4" id="KW-1185">Reference proteome</keyword>
<evidence type="ECO:0000256" key="2">
    <source>
        <dbReference type="SAM" id="Phobius"/>
    </source>
</evidence>
<dbReference type="RefSeq" id="WP_173078123.1">
    <property type="nucleotide sequence ID" value="NZ_BAABJB010000003.1"/>
</dbReference>
<keyword evidence="2" id="KW-1133">Transmembrane helix</keyword>
<dbReference type="AlphaFoldDB" id="A0A6V8L7A2"/>
<feature type="transmembrane region" description="Helical" evidence="2">
    <location>
        <begin position="235"/>
        <end position="254"/>
    </location>
</feature>
<feature type="region of interest" description="Disordered" evidence="1">
    <location>
        <begin position="1"/>
        <end position="84"/>
    </location>
</feature>
<feature type="transmembrane region" description="Helical" evidence="2">
    <location>
        <begin position="170"/>
        <end position="191"/>
    </location>
</feature>